<feature type="compositionally biased region" description="Low complexity" evidence="1">
    <location>
        <begin position="22"/>
        <end position="40"/>
    </location>
</feature>
<feature type="compositionally biased region" description="Gly residues" evidence="1">
    <location>
        <begin position="194"/>
        <end position="204"/>
    </location>
</feature>
<feature type="region of interest" description="Disordered" evidence="1">
    <location>
        <begin position="1"/>
        <end position="90"/>
    </location>
</feature>
<keyword evidence="2" id="KW-0472">Membrane</keyword>
<evidence type="ECO:0000313" key="4">
    <source>
        <dbReference type="Proteomes" id="UP000823405"/>
    </source>
</evidence>
<evidence type="ECO:0000256" key="1">
    <source>
        <dbReference type="SAM" id="MobiDB-lite"/>
    </source>
</evidence>
<dbReference type="EMBL" id="JAAAIN010000029">
    <property type="protein sequence ID" value="KAG0322415.1"/>
    <property type="molecule type" value="Genomic_DNA"/>
</dbReference>
<reference evidence="3" key="1">
    <citation type="journal article" date="2020" name="Fungal Divers.">
        <title>Resolving the Mortierellaceae phylogeny through synthesis of multi-gene phylogenetics and phylogenomics.</title>
        <authorList>
            <person name="Vandepol N."/>
            <person name="Liber J."/>
            <person name="Desiro A."/>
            <person name="Na H."/>
            <person name="Kennedy M."/>
            <person name="Barry K."/>
            <person name="Grigoriev I.V."/>
            <person name="Miller A.N."/>
            <person name="O'Donnell K."/>
            <person name="Stajich J.E."/>
            <person name="Bonito G."/>
        </authorList>
    </citation>
    <scope>NUCLEOTIDE SEQUENCE</scope>
    <source>
        <strain evidence="3">NVP60</strain>
    </source>
</reference>
<keyword evidence="4" id="KW-1185">Reference proteome</keyword>
<dbReference type="OrthoDB" id="10590136at2759"/>
<protein>
    <submittedName>
        <fullName evidence="3">Uncharacterized protein</fullName>
    </submittedName>
</protein>
<comment type="caution">
    <text evidence="3">The sequence shown here is derived from an EMBL/GenBank/DDBJ whole genome shotgun (WGS) entry which is preliminary data.</text>
</comment>
<proteinExistence type="predicted"/>
<sequence>MASPYSVSQSIISVPTTPSPGNPHSIIPPSSPSEGSPAVSQQTYLSPHSIITSSEAGLSSPTSSSVSATTTRSPQTVSTGPDHPDSKQHQQQPVIYNAYAANNSNSNLAAAGGGSLGHPNATISQNANDPDHHKPLADTTHMDIIGSKTHSNKKRNKCLCFVILVLIILGIVLGVLFGVILKKDNNDSNNSSSPGGGGGSGSSGGSSSTRTTTGSFPVPTGFPDITNCCEIS</sequence>
<accession>A0A9P6UWH6</accession>
<dbReference type="Proteomes" id="UP000823405">
    <property type="component" value="Unassembled WGS sequence"/>
</dbReference>
<feature type="region of interest" description="Disordered" evidence="1">
    <location>
        <begin position="186"/>
        <end position="232"/>
    </location>
</feature>
<dbReference type="AlphaFoldDB" id="A0A9P6UWH6"/>
<keyword evidence="2" id="KW-0812">Transmembrane</keyword>
<feature type="compositionally biased region" description="Low complexity" evidence="1">
    <location>
        <begin position="205"/>
        <end position="215"/>
    </location>
</feature>
<feature type="transmembrane region" description="Helical" evidence="2">
    <location>
        <begin position="158"/>
        <end position="181"/>
    </location>
</feature>
<keyword evidence="2" id="KW-1133">Transmembrane helix</keyword>
<evidence type="ECO:0000313" key="3">
    <source>
        <dbReference type="EMBL" id="KAG0322415.1"/>
    </source>
</evidence>
<feature type="compositionally biased region" description="Polar residues" evidence="1">
    <location>
        <begin position="41"/>
        <end position="57"/>
    </location>
</feature>
<organism evidence="3 4">
    <name type="scientific">Linnemannia gamsii</name>
    <dbReference type="NCBI Taxonomy" id="64522"/>
    <lineage>
        <taxon>Eukaryota</taxon>
        <taxon>Fungi</taxon>
        <taxon>Fungi incertae sedis</taxon>
        <taxon>Mucoromycota</taxon>
        <taxon>Mortierellomycotina</taxon>
        <taxon>Mortierellomycetes</taxon>
        <taxon>Mortierellales</taxon>
        <taxon>Mortierellaceae</taxon>
        <taxon>Linnemannia</taxon>
    </lineage>
</organism>
<feature type="compositionally biased region" description="Polar residues" evidence="1">
    <location>
        <begin position="1"/>
        <end position="16"/>
    </location>
</feature>
<name>A0A9P6UWH6_9FUNG</name>
<gene>
    <name evidence="3" type="ORF">BGZ97_006525</name>
</gene>
<evidence type="ECO:0000256" key="2">
    <source>
        <dbReference type="SAM" id="Phobius"/>
    </source>
</evidence>
<feature type="region of interest" description="Disordered" evidence="1">
    <location>
        <begin position="110"/>
        <end position="138"/>
    </location>
</feature>
<feature type="compositionally biased region" description="Low complexity" evidence="1">
    <location>
        <begin position="59"/>
        <end position="73"/>
    </location>
</feature>